<reference evidence="1" key="3">
    <citation type="submission" date="2022-06" db="UniProtKB">
        <authorList>
            <consortium name="EnsemblPlants"/>
        </authorList>
    </citation>
    <scope>IDENTIFICATION</scope>
</reference>
<reference evidence="2" key="1">
    <citation type="journal article" date="2013" name="Nature">
        <title>Draft genome of the wheat A-genome progenitor Triticum urartu.</title>
        <authorList>
            <person name="Ling H.Q."/>
            <person name="Zhao S."/>
            <person name="Liu D."/>
            <person name="Wang J."/>
            <person name="Sun H."/>
            <person name="Zhang C."/>
            <person name="Fan H."/>
            <person name="Li D."/>
            <person name="Dong L."/>
            <person name="Tao Y."/>
            <person name="Gao C."/>
            <person name="Wu H."/>
            <person name="Li Y."/>
            <person name="Cui Y."/>
            <person name="Guo X."/>
            <person name="Zheng S."/>
            <person name="Wang B."/>
            <person name="Yu K."/>
            <person name="Liang Q."/>
            <person name="Yang W."/>
            <person name="Lou X."/>
            <person name="Chen J."/>
            <person name="Feng M."/>
            <person name="Jian J."/>
            <person name="Zhang X."/>
            <person name="Luo G."/>
            <person name="Jiang Y."/>
            <person name="Liu J."/>
            <person name="Wang Z."/>
            <person name="Sha Y."/>
            <person name="Zhang B."/>
            <person name="Wu H."/>
            <person name="Tang D."/>
            <person name="Shen Q."/>
            <person name="Xue P."/>
            <person name="Zou S."/>
            <person name="Wang X."/>
            <person name="Liu X."/>
            <person name="Wang F."/>
            <person name="Yang Y."/>
            <person name="An X."/>
            <person name="Dong Z."/>
            <person name="Zhang K."/>
            <person name="Zhang X."/>
            <person name="Luo M.C."/>
            <person name="Dvorak J."/>
            <person name="Tong Y."/>
            <person name="Wang J."/>
            <person name="Yang H."/>
            <person name="Li Z."/>
            <person name="Wang D."/>
            <person name="Zhang A."/>
            <person name="Wang J."/>
        </authorList>
    </citation>
    <scope>NUCLEOTIDE SEQUENCE</scope>
    <source>
        <strain evidence="2">cv. G1812</strain>
    </source>
</reference>
<evidence type="ECO:0000313" key="1">
    <source>
        <dbReference type="EnsemblPlants" id="TuG1812G0300005742.01.T01"/>
    </source>
</evidence>
<dbReference type="Proteomes" id="UP000015106">
    <property type="component" value="Chromosome 3"/>
</dbReference>
<dbReference type="EnsemblPlants" id="TuG1812G0300005742.01.T01">
    <property type="protein sequence ID" value="TuG1812G0300005742.01.T01"/>
    <property type="gene ID" value="TuG1812G0300005742.01"/>
</dbReference>
<dbReference type="Gramene" id="TuG1812G0300005742.01.T01">
    <property type="protein sequence ID" value="TuG1812G0300005742.01.T01"/>
    <property type="gene ID" value="TuG1812G0300005742.01"/>
</dbReference>
<protein>
    <submittedName>
        <fullName evidence="1">Uncharacterized protein</fullName>
    </submittedName>
</protein>
<evidence type="ECO:0000313" key="2">
    <source>
        <dbReference type="Proteomes" id="UP000015106"/>
    </source>
</evidence>
<proteinExistence type="predicted"/>
<organism evidence="1 2">
    <name type="scientific">Triticum urartu</name>
    <name type="common">Red wild einkorn</name>
    <name type="synonym">Crithodium urartu</name>
    <dbReference type="NCBI Taxonomy" id="4572"/>
    <lineage>
        <taxon>Eukaryota</taxon>
        <taxon>Viridiplantae</taxon>
        <taxon>Streptophyta</taxon>
        <taxon>Embryophyta</taxon>
        <taxon>Tracheophyta</taxon>
        <taxon>Spermatophyta</taxon>
        <taxon>Magnoliopsida</taxon>
        <taxon>Liliopsida</taxon>
        <taxon>Poales</taxon>
        <taxon>Poaceae</taxon>
        <taxon>BOP clade</taxon>
        <taxon>Pooideae</taxon>
        <taxon>Triticodae</taxon>
        <taxon>Triticeae</taxon>
        <taxon>Triticinae</taxon>
        <taxon>Triticum</taxon>
    </lineage>
</organism>
<keyword evidence="2" id="KW-1185">Reference proteome</keyword>
<accession>A0A8R7U3G6</accession>
<sequence length="62" mass="6518">MEESSAISPLGEPMAAMIAACALALSAVELVNNVQNQDFSDATSFAEINSPMLLIDDFSTPK</sequence>
<name>A0A8R7U3G6_TRIUA</name>
<reference evidence="1" key="2">
    <citation type="submission" date="2018-03" db="EMBL/GenBank/DDBJ databases">
        <title>The Triticum urartu genome reveals the dynamic nature of wheat genome evolution.</title>
        <authorList>
            <person name="Ling H."/>
            <person name="Ma B."/>
            <person name="Shi X."/>
            <person name="Liu H."/>
            <person name="Dong L."/>
            <person name="Sun H."/>
            <person name="Cao Y."/>
            <person name="Gao Q."/>
            <person name="Zheng S."/>
            <person name="Li Y."/>
            <person name="Yu Y."/>
            <person name="Du H."/>
            <person name="Qi M."/>
            <person name="Li Y."/>
            <person name="Yu H."/>
            <person name="Cui Y."/>
            <person name="Wang N."/>
            <person name="Chen C."/>
            <person name="Wu H."/>
            <person name="Zhao Y."/>
            <person name="Zhang J."/>
            <person name="Li Y."/>
            <person name="Zhou W."/>
            <person name="Zhang B."/>
            <person name="Hu W."/>
            <person name="Eijk M."/>
            <person name="Tang J."/>
            <person name="Witsenboer H."/>
            <person name="Zhao S."/>
            <person name="Li Z."/>
            <person name="Zhang A."/>
            <person name="Wang D."/>
            <person name="Liang C."/>
        </authorList>
    </citation>
    <scope>NUCLEOTIDE SEQUENCE [LARGE SCALE GENOMIC DNA]</scope>
    <source>
        <strain evidence="1">cv. G1812</strain>
    </source>
</reference>
<dbReference type="AlphaFoldDB" id="A0A8R7U3G6"/>